<gene>
    <name evidence="1" type="ORF">KL86CLO1_11582</name>
</gene>
<dbReference type="EMBL" id="FLUN01000001">
    <property type="protein sequence ID" value="SBW02034.1"/>
    <property type="molecule type" value="Genomic_DNA"/>
</dbReference>
<accession>A0A212JRE1</accession>
<protein>
    <recommendedName>
        <fullName evidence="2">Spore coat protein</fullName>
    </recommendedName>
</protein>
<evidence type="ECO:0000313" key="1">
    <source>
        <dbReference type="EMBL" id="SBW02034.1"/>
    </source>
</evidence>
<name>A0A212JRE1_9FIRM</name>
<evidence type="ECO:0008006" key="2">
    <source>
        <dbReference type="Google" id="ProtNLM"/>
    </source>
</evidence>
<organism evidence="1">
    <name type="scientific">uncultured Eubacteriales bacterium</name>
    <dbReference type="NCBI Taxonomy" id="172733"/>
    <lineage>
        <taxon>Bacteria</taxon>
        <taxon>Bacillati</taxon>
        <taxon>Bacillota</taxon>
        <taxon>Clostridia</taxon>
        <taxon>Eubacteriales</taxon>
        <taxon>environmental samples</taxon>
    </lineage>
</organism>
<sequence>MPNLTSKELSALSDQLGLEKVMCCKYRAAAQECTDQSIKPKFQQYADQHKQNYDCLLGYLK</sequence>
<reference evidence="1" key="1">
    <citation type="submission" date="2016-04" db="EMBL/GenBank/DDBJ databases">
        <authorList>
            <person name="Evans L.H."/>
            <person name="Alamgir A."/>
            <person name="Owens N."/>
            <person name="Weber N.D."/>
            <person name="Virtaneva K."/>
            <person name="Barbian K."/>
            <person name="Babar A."/>
            <person name="Rosenke K."/>
        </authorList>
    </citation>
    <scope>NUCLEOTIDE SEQUENCE</scope>
    <source>
        <strain evidence="1">86</strain>
    </source>
</reference>
<proteinExistence type="predicted"/>
<dbReference type="AlphaFoldDB" id="A0A212JRE1"/>